<keyword evidence="2" id="KW-1185">Reference proteome</keyword>
<evidence type="ECO:0000313" key="2">
    <source>
        <dbReference type="Proteomes" id="UP001642540"/>
    </source>
</evidence>
<accession>A0ABP1PJU2</accession>
<protein>
    <submittedName>
        <fullName evidence="1">Uncharacterized protein</fullName>
    </submittedName>
</protein>
<proteinExistence type="predicted"/>
<comment type="caution">
    <text evidence="1">The sequence shown here is derived from an EMBL/GenBank/DDBJ whole genome shotgun (WGS) entry which is preliminary data.</text>
</comment>
<sequence>MPRYHLKLDKMFGRWYPVLLTRTAANLWSESFGKDHPGTNTSQENCFFVDYKMSSEEGNFSITLDMTLSRGNLSTTLEAILLADEKHPGFSKWVIPWPNGENTLTAIVAVGPEKVNQTRYTWLLTVDCDLKGIVLPDWTLLARVEEEEGISNATIHTISHIVDGIHGLHINDTLSHQPSDCIMKT</sequence>
<gene>
    <name evidence="1" type="ORF">ODALV1_LOCUS830</name>
</gene>
<organism evidence="1 2">
    <name type="scientific">Orchesella dallaii</name>
    <dbReference type="NCBI Taxonomy" id="48710"/>
    <lineage>
        <taxon>Eukaryota</taxon>
        <taxon>Metazoa</taxon>
        <taxon>Ecdysozoa</taxon>
        <taxon>Arthropoda</taxon>
        <taxon>Hexapoda</taxon>
        <taxon>Collembola</taxon>
        <taxon>Entomobryomorpha</taxon>
        <taxon>Entomobryoidea</taxon>
        <taxon>Orchesellidae</taxon>
        <taxon>Orchesellinae</taxon>
        <taxon>Orchesella</taxon>
    </lineage>
</organism>
<reference evidence="1 2" key="1">
    <citation type="submission" date="2024-08" db="EMBL/GenBank/DDBJ databases">
        <authorList>
            <person name="Cucini C."/>
            <person name="Frati F."/>
        </authorList>
    </citation>
    <scope>NUCLEOTIDE SEQUENCE [LARGE SCALE GENOMIC DNA]</scope>
</reference>
<name>A0ABP1PJU2_9HEXA</name>
<dbReference type="EMBL" id="CAXLJM020000004">
    <property type="protein sequence ID" value="CAL8069555.1"/>
    <property type="molecule type" value="Genomic_DNA"/>
</dbReference>
<dbReference type="Proteomes" id="UP001642540">
    <property type="component" value="Unassembled WGS sequence"/>
</dbReference>
<evidence type="ECO:0000313" key="1">
    <source>
        <dbReference type="EMBL" id="CAL8069555.1"/>
    </source>
</evidence>